<dbReference type="PANTHER" id="PTHR21363">
    <property type="entry name" value="PREPHENATE DEHYDROGENASE"/>
    <property type="match status" value="1"/>
</dbReference>
<gene>
    <name evidence="3" type="ORF">SAMN04487945_0067</name>
</gene>
<sequence length="244" mass="24745">MDVLVVGAGAVGRWVAAASDAPVAFADVDHDRAEAAAEALGSRARAVPLDGSATADVVAVAVPLGAASAAVERHAPRAERAVVDFTGEMTGPLAAMAAAAPTVERASFHPLFAPEHAPGRVAVSEAAAGPATERVRTWLTDAGNELVEVDPDTHDDAMATIQGRAHAAVLAFALAADDVPDELATPVYEDLDALAERVTSGNDRVYGDIQAAFGGADEVAAAAERVADAVDAGEFAEVYDDAGR</sequence>
<name>A0A1I0MJI0_9EURY</name>
<dbReference type="GO" id="GO:0006571">
    <property type="term" value="P:tyrosine biosynthetic process"/>
    <property type="evidence" value="ECO:0007669"/>
    <property type="project" value="InterPro"/>
</dbReference>
<dbReference type="InterPro" id="IPR036291">
    <property type="entry name" value="NAD(P)-bd_dom_sf"/>
</dbReference>
<protein>
    <submittedName>
        <fullName evidence="3">Prephenate dehydrogenase</fullName>
    </submittedName>
</protein>
<feature type="domain" description="Prephenate/arogenate dehydrogenase" evidence="2">
    <location>
        <begin position="1"/>
        <end position="244"/>
    </location>
</feature>
<evidence type="ECO:0000313" key="4">
    <source>
        <dbReference type="Proteomes" id="UP000198518"/>
    </source>
</evidence>
<dbReference type="SUPFAM" id="SSF51735">
    <property type="entry name" value="NAD(P)-binding Rossmann-fold domains"/>
    <property type="match status" value="1"/>
</dbReference>
<dbReference type="EMBL" id="FOJA01000001">
    <property type="protein sequence ID" value="SEV87711.1"/>
    <property type="molecule type" value="Genomic_DNA"/>
</dbReference>
<proteinExistence type="predicted"/>
<accession>A0A1I0MJI0</accession>
<dbReference type="InterPro" id="IPR003099">
    <property type="entry name" value="Prephen_DH"/>
</dbReference>
<dbReference type="OrthoDB" id="24743at2157"/>
<dbReference type="RefSeq" id="WP_089667163.1">
    <property type="nucleotide sequence ID" value="NZ_FOJA01000001.1"/>
</dbReference>
<dbReference type="Proteomes" id="UP000198518">
    <property type="component" value="Unassembled WGS sequence"/>
</dbReference>
<evidence type="ECO:0000259" key="2">
    <source>
        <dbReference type="PROSITE" id="PS51176"/>
    </source>
</evidence>
<dbReference type="GO" id="GO:0070403">
    <property type="term" value="F:NAD+ binding"/>
    <property type="evidence" value="ECO:0007669"/>
    <property type="project" value="TreeGrafter"/>
</dbReference>
<dbReference type="STRING" id="355548.SAMN04487945_0067"/>
<keyword evidence="4" id="KW-1185">Reference proteome</keyword>
<dbReference type="PROSITE" id="PS51176">
    <property type="entry name" value="PDH_ADH"/>
    <property type="match status" value="1"/>
</dbReference>
<dbReference type="SUPFAM" id="SSF48179">
    <property type="entry name" value="6-phosphogluconate dehydrogenase C-terminal domain-like"/>
    <property type="match status" value="1"/>
</dbReference>
<reference evidence="3 4" key="1">
    <citation type="submission" date="2016-10" db="EMBL/GenBank/DDBJ databases">
        <authorList>
            <person name="de Groot N.N."/>
        </authorList>
    </citation>
    <scope>NUCLEOTIDE SEQUENCE [LARGE SCALE GENOMIC DNA]</scope>
    <source>
        <strain evidence="3 4">CGMCC 1.5337</strain>
    </source>
</reference>
<dbReference type="GO" id="GO:0004665">
    <property type="term" value="F:prephenate dehydrogenase (NADP+) activity"/>
    <property type="evidence" value="ECO:0007669"/>
    <property type="project" value="InterPro"/>
</dbReference>
<dbReference type="InterPro" id="IPR008927">
    <property type="entry name" value="6-PGluconate_DH-like_C_sf"/>
</dbReference>
<evidence type="ECO:0000256" key="1">
    <source>
        <dbReference type="ARBA" id="ARBA00023002"/>
    </source>
</evidence>
<dbReference type="InterPro" id="IPR050812">
    <property type="entry name" value="Preph/Arog_dehydrog"/>
</dbReference>
<dbReference type="Gene3D" id="1.10.3660.10">
    <property type="entry name" value="6-phosphogluconate dehydrogenase C-terminal like domain"/>
    <property type="match status" value="1"/>
</dbReference>
<dbReference type="Gene3D" id="3.40.50.720">
    <property type="entry name" value="NAD(P)-binding Rossmann-like Domain"/>
    <property type="match status" value="1"/>
</dbReference>
<dbReference type="GO" id="GO:0008977">
    <property type="term" value="F:prephenate dehydrogenase (NAD+) activity"/>
    <property type="evidence" value="ECO:0007669"/>
    <property type="project" value="InterPro"/>
</dbReference>
<keyword evidence="1" id="KW-0560">Oxidoreductase</keyword>
<dbReference type="PANTHER" id="PTHR21363:SF0">
    <property type="entry name" value="PREPHENATE DEHYDROGENASE [NADP(+)]"/>
    <property type="match status" value="1"/>
</dbReference>
<evidence type="ECO:0000313" key="3">
    <source>
        <dbReference type="EMBL" id="SEV87711.1"/>
    </source>
</evidence>
<dbReference type="AlphaFoldDB" id="A0A1I0MJI0"/>
<organism evidence="3 4">
    <name type="scientific">Halobacterium jilantaiense</name>
    <dbReference type="NCBI Taxonomy" id="355548"/>
    <lineage>
        <taxon>Archaea</taxon>
        <taxon>Methanobacteriati</taxon>
        <taxon>Methanobacteriota</taxon>
        <taxon>Stenosarchaea group</taxon>
        <taxon>Halobacteria</taxon>
        <taxon>Halobacteriales</taxon>
        <taxon>Halobacteriaceae</taxon>
        <taxon>Halobacterium</taxon>
    </lineage>
</organism>